<protein>
    <submittedName>
        <fullName evidence="1">Uncharacterized protein</fullName>
    </submittedName>
</protein>
<sequence length="108" mass="11940">MEALKLQRKYPEVSRDEMFDFINKFNGLSTETPGRVDKSTVLHALQSSGTSYDVARETLKHVSVDASGKVELEDWVELNVKLRSQAPSESITKRAGKVTVKGSNANVS</sequence>
<name>A0A8H6LWE1_9AGAR</name>
<dbReference type="InterPro" id="IPR011992">
    <property type="entry name" value="EF-hand-dom_pair"/>
</dbReference>
<dbReference type="Proteomes" id="UP000521943">
    <property type="component" value="Unassembled WGS sequence"/>
</dbReference>
<evidence type="ECO:0000313" key="2">
    <source>
        <dbReference type="Proteomes" id="UP000521943"/>
    </source>
</evidence>
<reference evidence="1 2" key="1">
    <citation type="submission" date="2020-07" db="EMBL/GenBank/DDBJ databases">
        <title>Comparative genomics of pyrophilous fungi reveals a link between fire events and developmental genes.</title>
        <authorList>
            <consortium name="DOE Joint Genome Institute"/>
            <person name="Steindorff A.S."/>
            <person name="Carver A."/>
            <person name="Calhoun S."/>
            <person name="Stillman K."/>
            <person name="Liu H."/>
            <person name="Lipzen A."/>
            <person name="Pangilinan J."/>
            <person name="Labutti K."/>
            <person name="Bruns T.D."/>
            <person name="Grigoriev I.V."/>
        </authorList>
    </citation>
    <scope>NUCLEOTIDE SEQUENCE [LARGE SCALE GENOMIC DNA]</scope>
    <source>
        <strain evidence="1 2">CBS 144469</strain>
    </source>
</reference>
<dbReference type="AlphaFoldDB" id="A0A8H6LWE1"/>
<organism evidence="1 2">
    <name type="scientific">Ephemerocybe angulata</name>
    <dbReference type="NCBI Taxonomy" id="980116"/>
    <lineage>
        <taxon>Eukaryota</taxon>
        <taxon>Fungi</taxon>
        <taxon>Dikarya</taxon>
        <taxon>Basidiomycota</taxon>
        <taxon>Agaricomycotina</taxon>
        <taxon>Agaricomycetes</taxon>
        <taxon>Agaricomycetidae</taxon>
        <taxon>Agaricales</taxon>
        <taxon>Agaricineae</taxon>
        <taxon>Psathyrellaceae</taxon>
        <taxon>Ephemerocybe</taxon>
    </lineage>
</organism>
<dbReference type="OrthoDB" id="431378at2759"/>
<keyword evidence="2" id="KW-1185">Reference proteome</keyword>
<proteinExistence type="predicted"/>
<dbReference type="SUPFAM" id="SSF47473">
    <property type="entry name" value="EF-hand"/>
    <property type="match status" value="1"/>
</dbReference>
<comment type="caution">
    <text evidence="1">The sequence shown here is derived from an EMBL/GenBank/DDBJ whole genome shotgun (WGS) entry which is preliminary data.</text>
</comment>
<dbReference type="EMBL" id="JACGCI010000155">
    <property type="protein sequence ID" value="KAF6743177.1"/>
    <property type="molecule type" value="Genomic_DNA"/>
</dbReference>
<gene>
    <name evidence="1" type="ORF">DFP72DRAFT_1080649</name>
</gene>
<evidence type="ECO:0000313" key="1">
    <source>
        <dbReference type="EMBL" id="KAF6743177.1"/>
    </source>
</evidence>
<accession>A0A8H6LWE1</accession>